<feature type="transmembrane region" description="Helical" evidence="6">
    <location>
        <begin position="380"/>
        <end position="405"/>
    </location>
</feature>
<keyword evidence="5 6" id="KW-0472">Membrane</keyword>
<feature type="domain" description="ABC3 transporter permease C-terminal" evidence="7">
    <location>
        <begin position="292"/>
        <end position="408"/>
    </location>
</feature>
<dbReference type="RefSeq" id="WP_090259034.1">
    <property type="nucleotide sequence ID" value="NZ_FOIR01000002.1"/>
</dbReference>
<feature type="transmembrane region" description="Helical" evidence="6">
    <location>
        <begin position="426"/>
        <end position="448"/>
    </location>
</feature>
<evidence type="ECO:0000259" key="8">
    <source>
        <dbReference type="Pfam" id="PF12704"/>
    </source>
</evidence>
<name>A0A1I0QSM6_9BACT</name>
<dbReference type="GO" id="GO:0022857">
    <property type="term" value="F:transmembrane transporter activity"/>
    <property type="evidence" value="ECO:0007669"/>
    <property type="project" value="TreeGrafter"/>
</dbReference>
<proteinExistence type="predicted"/>
<comment type="subcellular location">
    <subcellularLocation>
        <location evidence="1">Cell membrane</location>
        <topology evidence="1">Multi-pass membrane protein</topology>
    </subcellularLocation>
</comment>
<dbReference type="PANTHER" id="PTHR30572:SF18">
    <property type="entry name" value="ABC-TYPE MACROLIDE FAMILY EXPORT SYSTEM PERMEASE COMPONENT 2"/>
    <property type="match status" value="1"/>
</dbReference>
<keyword evidence="10" id="KW-1185">Reference proteome</keyword>
<sequence length="789" mass="86959">MLKNHLLSIYRNLKRNKGYAAINIIGLAIGFAAATLISVYVKSEFTYDEHYANHDRIYRLSANNFALSSIAHLNQVKEYSPLVEEVVNLMPNPSATIKTAADKSLVIKDFFYTTEGYNTVFEQDYVLGNAETSLSVPNGLILTETMAKKLFGKANPVGQKVSVITQIAQNDFQVTGVIKDLPSNVSLPFSALGRLPKDFQNTYQYSFSFTTGYSYLFTKENVTEEQLKMAVEEAMLPINHSRYGEGKPMDEFKKTYQSGLLVMPLRDVHLNSNIQFESSESGNANYLYVFLSIAVFVILLAAINYVNLSTAQASKRAKEIGIRSVLGSFRNQLISRFIAESVLIALTAVLIGFGLAEAALQLLQGGGFAHFDANITEFPQLVAAVFSVAVLTGFAAGIYPAFYLTNFKPSAVLKGDFNTGGKSKSFRNWLVIFQFAVSLSLAIFAVFIGQQLHFSMKKDLGFDKTNVLMIDNTKGQLGESAEAFRNELLKNAEIKEVGFSHYELTGLAFNVIIENGVDNPQSQRIQYKYTDTHYAETMGMELVAGRFLSDELDDEAMLVNETLAKNLGGDVLGRKFDAGVNGSNVEVVGVVKDFHYEDFRKAIGPVAFYYSPIHSLISVKFSGDIKQATETTATVFGQFTQEPFDYKLFERSFDQLFDKEKQMGQVINLFTGLAVFVAILGLIGLVTYTLDQRVKEIGIRKVLGASVPQILGLLSKEMLALIGISFLVAIPLAFLAVSQWMNEFVYHINIGVAPFVLVGGVAAIFILTVVAARSLTAATANPVKSLRSE</sequence>
<reference evidence="10" key="1">
    <citation type="submission" date="2016-10" db="EMBL/GenBank/DDBJ databases">
        <authorList>
            <person name="Varghese N."/>
            <person name="Submissions S."/>
        </authorList>
    </citation>
    <scope>NUCLEOTIDE SEQUENCE [LARGE SCALE GENOMIC DNA]</scope>
    <source>
        <strain evidence="10">CGMCC 1.12402</strain>
    </source>
</reference>
<dbReference type="PANTHER" id="PTHR30572">
    <property type="entry name" value="MEMBRANE COMPONENT OF TRANSPORTER-RELATED"/>
    <property type="match status" value="1"/>
</dbReference>
<feature type="transmembrane region" description="Helical" evidence="6">
    <location>
        <begin position="337"/>
        <end position="360"/>
    </location>
</feature>
<protein>
    <submittedName>
        <fullName evidence="9">Putative ABC transport system permease protein</fullName>
    </submittedName>
</protein>
<dbReference type="GO" id="GO:0005886">
    <property type="term" value="C:plasma membrane"/>
    <property type="evidence" value="ECO:0007669"/>
    <property type="project" value="UniProtKB-SubCell"/>
</dbReference>
<evidence type="ECO:0000256" key="4">
    <source>
        <dbReference type="ARBA" id="ARBA00022989"/>
    </source>
</evidence>
<dbReference type="Proteomes" id="UP000199437">
    <property type="component" value="Unassembled WGS sequence"/>
</dbReference>
<feature type="domain" description="MacB-like periplasmic core" evidence="8">
    <location>
        <begin position="21"/>
        <end position="233"/>
    </location>
</feature>
<keyword evidence="2" id="KW-1003">Cell membrane</keyword>
<gene>
    <name evidence="9" type="ORF">SAMN05216290_2640</name>
</gene>
<evidence type="ECO:0000313" key="9">
    <source>
        <dbReference type="EMBL" id="SEW30322.1"/>
    </source>
</evidence>
<keyword evidence="3 6" id="KW-0812">Transmembrane</keyword>
<dbReference type="Pfam" id="PF02687">
    <property type="entry name" value="FtsX"/>
    <property type="match status" value="2"/>
</dbReference>
<feature type="transmembrane region" description="Helical" evidence="6">
    <location>
        <begin position="744"/>
        <end position="772"/>
    </location>
</feature>
<feature type="domain" description="ABC3 transporter permease C-terminal" evidence="7">
    <location>
        <begin position="669"/>
        <end position="772"/>
    </location>
</feature>
<keyword evidence="4 6" id="KW-1133">Transmembrane helix</keyword>
<dbReference type="InterPro" id="IPR003838">
    <property type="entry name" value="ABC3_permease_C"/>
</dbReference>
<feature type="transmembrane region" description="Helical" evidence="6">
    <location>
        <begin position="669"/>
        <end position="690"/>
    </location>
</feature>
<dbReference type="GeneID" id="99987332"/>
<dbReference type="InterPro" id="IPR025857">
    <property type="entry name" value="MacB_PCD"/>
</dbReference>
<evidence type="ECO:0000256" key="2">
    <source>
        <dbReference type="ARBA" id="ARBA00022475"/>
    </source>
</evidence>
<dbReference type="AlphaFoldDB" id="A0A1I0QSM6"/>
<evidence type="ECO:0000256" key="1">
    <source>
        <dbReference type="ARBA" id="ARBA00004651"/>
    </source>
</evidence>
<dbReference type="InterPro" id="IPR050250">
    <property type="entry name" value="Macrolide_Exporter_MacB"/>
</dbReference>
<dbReference type="OrthoDB" id="974129at2"/>
<dbReference type="EMBL" id="FOIR01000002">
    <property type="protein sequence ID" value="SEW30322.1"/>
    <property type="molecule type" value="Genomic_DNA"/>
</dbReference>
<evidence type="ECO:0000259" key="7">
    <source>
        <dbReference type="Pfam" id="PF02687"/>
    </source>
</evidence>
<evidence type="ECO:0000256" key="6">
    <source>
        <dbReference type="SAM" id="Phobius"/>
    </source>
</evidence>
<feature type="domain" description="MacB-like periplasmic core" evidence="8">
    <location>
        <begin position="437"/>
        <end position="595"/>
    </location>
</feature>
<evidence type="ECO:0000313" key="10">
    <source>
        <dbReference type="Proteomes" id="UP000199437"/>
    </source>
</evidence>
<accession>A0A1I0QSM6</accession>
<organism evidence="9 10">
    <name type="scientific">Roseivirga pacifica</name>
    <dbReference type="NCBI Taxonomy" id="1267423"/>
    <lineage>
        <taxon>Bacteria</taxon>
        <taxon>Pseudomonadati</taxon>
        <taxon>Bacteroidota</taxon>
        <taxon>Cytophagia</taxon>
        <taxon>Cytophagales</taxon>
        <taxon>Roseivirgaceae</taxon>
        <taxon>Roseivirga</taxon>
    </lineage>
</organism>
<dbReference type="Pfam" id="PF12704">
    <property type="entry name" value="MacB_PCD"/>
    <property type="match status" value="2"/>
</dbReference>
<feature type="transmembrane region" description="Helical" evidence="6">
    <location>
        <begin position="20"/>
        <end position="41"/>
    </location>
</feature>
<dbReference type="STRING" id="1267423.SAMN05216290_2640"/>
<feature type="transmembrane region" description="Helical" evidence="6">
    <location>
        <begin position="718"/>
        <end position="738"/>
    </location>
</feature>
<evidence type="ECO:0000256" key="3">
    <source>
        <dbReference type="ARBA" id="ARBA00022692"/>
    </source>
</evidence>
<evidence type="ECO:0000256" key="5">
    <source>
        <dbReference type="ARBA" id="ARBA00023136"/>
    </source>
</evidence>
<feature type="transmembrane region" description="Helical" evidence="6">
    <location>
        <begin position="286"/>
        <end position="308"/>
    </location>
</feature>